<feature type="binding site" evidence="5">
    <location>
        <begin position="109"/>
        <end position="112"/>
    </location>
    <ligand>
        <name>(6S)-5,6,7,8-tetrahydrofolate</name>
        <dbReference type="ChEBI" id="CHEBI:57453"/>
    </ligand>
</feature>
<dbReference type="InterPro" id="IPR005793">
    <property type="entry name" value="Formyl_trans_C"/>
</dbReference>
<feature type="domain" description="Formyl transferase N-terminal" evidence="6">
    <location>
        <begin position="1"/>
        <end position="179"/>
    </location>
</feature>
<dbReference type="InterPro" id="IPR002376">
    <property type="entry name" value="Formyl_transf_N"/>
</dbReference>
<organism evidence="8 9">
    <name type="scientific">SAR86 cluster bacterium</name>
    <dbReference type="NCBI Taxonomy" id="2030880"/>
    <lineage>
        <taxon>Bacteria</taxon>
        <taxon>Pseudomonadati</taxon>
        <taxon>Pseudomonadota</taxon>
        <taxon>Gammaproteobacteria</taxon>
        <taxon>SAR86 cluster</taxon>
    </lineage>
</organism>
<dbReference type="PANTHER" id="PTHR11138">
    <property type="entry name" value="METHIONYL-TRNA FORMYLTRANSFERASE"/>
    <property type="match status" value="1"/>
</dbReference>
<evidence type="ECO:0000259" key="6">
    <source>
        <dbReference type="Pfam" id="PF00551"/>
    </source>
</evidence>
<comment type="caution">
    <text evidence="8">The sequence shown here is derived from an EMBL/GenBank/DDBJ whole genome shotgun (WGS) entry which is preliminary data.</text>
</comment>
<dbReference type="EMBL" id="SHBM01000036">
    <property type="protein sequence ID" value="RZO16927.1"/>
    <property type="molecule type" value="Genomic_DNA"/>
</dbReference>
<dbReference type="HAMAP" id="MF_00182">
    <property type="entry name" value="Formyl_trans"/>
    <property type="match status" value="1"/>
</dbReference>
<evidence type="ECO:0000256" key="1">
    <source>
        <dbReference type="ARBA" id="ARBA00010699"/>
    </source>
</evidence>
<feature type="domain" description="Formyl transferase C-terminal" evidence="7">
    <location>
        <begin position="203"/>
        <end position="300"/>
    </location>
</feature>
<comment type="similarity">
    <text evidence="1 5">Belongs to the Fmt family.</text>
</comment>
<dbReference type="InterPro" id="IPR041711">
    <property type="entry name" value="Met-tRNA-FMT_N"/>
</dbReference>
<comment type="function">
    <text evidence="5">Attaches a formyl group to the free amino group of methionyl-tRNA(fMet). The formyl group appears to play a dual role in the initiator identity of N-formylmethionyl-tRNA by promoting its recognition by IF2 and preventing the misappropriation of this tRNA by the elongation apparatus.</text>
</comment>
<dbReference type="SUPFAM" id="SSF50486">
    <property type="entry name" value="FMT C-terminal domain-like"/>
    <property type="match status" value="1"/>
</dbReference>
<reference evidence="8 9" key="1">
    <citation type="submission" date="2019-02" db="EMBL/GenBank/DDBJ databases">
        <title>Prokaryotic population dynamics and viral predation in marine succession experiment using metagenomics: the confinement effect.</title>
        <authorList>
            <person name="Haro-Moreno J.M."/>
            <person name="Rodriguez-Valera F."/>
            <person name="Lopez-Perez M."/>
        </authorList>
    </citation>
    <scope>NUCLEOTIDE SEQUENCE [LARGE SCALE GENOMIC DNA]</scope>
    <source>
        <strain evidence="8">MED-G167</strain>
    </source>
</reference>
<keyword evidence="3 5" id="KW-0808">Transferase</keyword>
<dbReference type="Pfam" id="PF02911">
    <property type="entry name" value="Formyl_trans_C"/>
    <property type="match status" value="1"/>
</dbReference>
<accession>A0A520M6S2</accession>
<proteinExistence type="inferred from homology"/>
<dbReference type="NCBIfam" id="TIGR00460">
    <property type="entry name" value="fmt"/>
    <property type="match status" value="1"/>
</dbReference>
<sequence>MKIIFAGSPRPSAEILKRLHSEGVDIPLVITQPDKKSKRGLLKNSSEVCVEAQSLGIEVVKPDDLKNINFKNKVKAINADFIVVSAYGKILPQWLLEHPKNSCINIHFSLLPKYRGASPIQSSILNGDKTTGVSFMKMNEKMDEGDIAKVVSIKIEDGEDKQSLEEKLSELAANNLFDVLSLIKDKKLKYTKQDNEQASYCKKIIKGDGQINFADSSKQIIAKFYAYKEWPGSYFLFKNKVIKVHGMAESGDASDCPPGSFIKINKGGITFKTGDTSIVITYLQFPNKNIISSRDAFNSYQDFFIK</sequence>
<dbReference type="InterPro" id="IPR011034">
    <property type="entry name" value="Formyl_transferase-like_C_sf"/>
</dbReference>
<keyword evidence="4 5" id="KW-0648">Protein biosynthesis</keyword>
<dbReference type="Pfam" id="PF00551">
    <property type="entry name" value="Formyl_trans_N"/>
    <property type="match status" value="1"/>
</dbReference>
<dbReference type="SUPFAM" id="SSF53328">
    <property type="entry name" value="Formyltransferase"/>
    <property type="match status" value="1"/>
</dbReference>
<dbReference type="Proteomes" id="UP000318359">
    <property type="component" value="Unassembled WGS sequence"/>
</dbReference>
<dbReference type="InterPro" id="IPR036477">
    <property type="entry name" value="Formyl_transf_N_sf"/>
</dbReference>
<evidence type="ECO:0000256" key="5">
    <source>
        <dbReference type="HAMAP-Rule" id="MF_00182"/>
    </source>
</evidence>
<dbReference type="GO" id="GO:0005829">
    <property type="term" value="C:cytosol"/>
    <property type="evidence" value="ECO:0007669"/>
    <property type="project" value="TreeGrafter"/>
</dbReference>
<dbReference type="InterPro" id="IPR044135">
    <property type="entry name" value="Met-tRNA-FMT_C"/>
</dbReference>
<dbReference type="PANTHER" id="PTHR11138:SF5">
    <property type="entry name" value="METHIONYL-TRNA FORMYLTRANSFERASE, MITOCHONDRIAL"/>
    <property type="match status" value="1"/>
</dbReference>
<dbReference type="InterPro" id="IPR005794">
    <property type="entry name" value="Fmt"/>
</dbReference>
<evidence type="ECO:0000256" key="2">
    <source>
        <dbReference type="ARBA" id="ARBA00012261"/>
    </source>
</evidence>
<evidence type="ECO:0000256" key="4">
    <source>
        <dbReference type="ARBA" id="ARBA00022917"/>
    </source>
</evidence>
<dbReference type="CDD" id="cd08704">
    <property type="entry name" value="Met_tRNA_FMT_C"/>
    <property type="match status" value="1"/>
</dbReference>
<dbReference type="AlphaFoldDB" id="A0A520M6S2"/>
<evidence type="ECO:0000313" key="8">
    <source>
        <dbReference type="EMBL" id="RZO16927.1"/>
    </source>
</evidence>
<name>A0A520M6S2_9GAMM</name>
<dbReference type="CDD" id="cd08646">
    <property type="entry name" value="FMT_core_Met-tRNA-FMT_N"/>
    <property type="match status" value="1"/>
</dbReference>
<dbReference type="EC" id="2.1.2.9" evidence="2 5"/>
<dbReference type="GO" id="GO:0004479">
    <property type="term" value="F:methionyl-tRNA formyltransferase activity"/>
    <property type="evidence" value="ECO:0007669"/>
    <property type="project" value="UniProtKB-UniRule"/>
</dbReference>
<dbReference type="Gene3D" id="3.40.50.12230">
    <property type="match status" value="1"/>
</dbReference>
<evidence type="ECO:0000259" key="7">
    <source>
        <dbReference type="Pfam" id="PF02911"/>
    </source>
</evidence>
<protein>
    <recommendedName>
        <fullName evidence="2 5">Methionyl-tRNA formyltransferase</fullName>
        <ecNumber evidence="2 5">2.1.2.9</ecNumber>
    </recommendedName>
</protein>
<evidence type="ECO:0000256" key="3">
    <source>
        <dbReference type="ARBA" id="ARBA00022679"/>
    </source>
</evidence>
<gene>
    <name evidence="5" type="primary">fmt</name>
    <name evidence="8" type="ORF">EVB00_02595</name>
</gene>
<comment type="catalytic activity">
    <reaction evidence="5">
        <text>L-methionyl-tRNA(fMet) + (6R)-10-formyltetrahydrofolate = N-formyl-L-methionyl-tRNA(fMet) + (6S)-5,6,7,8-tetrahydrofolate + H(+)</text>
        <dbReference type="Rhea" id="RHEA:24380"/>
        <dbReference type="Rhea" id="RHEA-COMP:9952"/>
        <dbReference type="Rhea" id="RHEA-COMP:9953"/>
        <dbReference type="ChEBI" id="CHEBI:15378"/>
        <dbReference type="ChEBI" id="CHEBI:57453"/>
        <dbReference type="ChEBI" id="CHEBI:78530"/>
        <dbReference type="ChEBI" id="CHEBI:78844"/>
        <dbReference type="ChEBI" id="CHEBI:195366"/>
        <dbReference type="EC" id="2.1.2.9"/>
    </reaction>
</comment>
<evidence type="ECO:0000313" key="9">
    <source>
        <dbReference type="Proteomes" id="UP000318359"/>
    </source>
</evidence>